<protein>
    <submittedName>
        <fullName evidence="1">Uncharacterized protein</fullName>
    </submittedName>
</protein>
<accession>A0A8H9KV00</accession>
<sequence length="156" mass="18062">MPSYGQKIEHNRLKNNNTIFLLDSVLVPRDSVEYLIKKDEVSEFSILRSTDPILQQLGIKTQDDAVFIISKSANRQKYQNYLGAKSAKFRKLIMKDNLNANIQFIINNQVVKQDVEKALSQINDENFVLLKVLNKDKLKKEFQVEDKDFGVSIRTK</sequence>
<reference evidence="1" key="1">
    <citation type="journal article" date="2014" name="Int. J. Syst. Evol. Microbiol.">
        <title>Complete genome sequence of Corynebacterium casei LMG S-19264T (=DSM 44701T), isolated from a smear-ripened cheese.</title>
        <authorList>
            <consortium name="US DOE Joint Genome Institute (JGI-PGF)"/>
            <person name="Walter F."/>
            <person name="Albersmeier A."/>
            <person name="Kalinowski J."/>
            <person name="Ruckert C."/>
        </authorList>
    </citation>
    <scope>NUCLEOTIDE SEQUENCE</scope>
    <source>
        <strain evidence="1">CGMCC 1.15966</strain>
    </source>
</reference>
<dbReference type="EMBL" id="BMKM01000002">
    <property type="protein sequence ID" value="GGE15734.1"/>
    <property type="molecule type" value="Genomic_DNA"/>
</dbReference>
<evidence type="ECO:0000313" key="2">
    <source>
        <dbReference type="Proteomes" id="UP000614460"/>
    </source>
</evidence>
<comment type="caution">
    <text evidence="1">The sequence shown here is derived from an EMBL/GenBank/DDBJ whole genome shotgun (WGS) entry which is preliminary data.</text>
</comment>
<dbReference type="Proteomes" id="UP000614460">
    <property type="component" value="Unassembled WGS sequence"/>
</dbReference>
<organism evidence="1 2">
    <name type="scientific">Sphingobacterium cellulitidis</name>
    <dbReference type="NCBI Taxonomy" id="1768011"/>
    <lineage>
        <taxon>Bacteria</taxon>
        <taxon>Pseudomonadati</taxon>
        <taxon>Bacteroidota</taxon>
        <taxon>Sphingobacteriia</taxon>
        <taxon>Sphingobacteriales</taxon>
        <taxon>Sphingobacteriaceae</taxon>
        <taxon>Sphingobacterium</taxon>
    </lineage>
</organism>
<dbReference type="AlphaFoldDB" id="A0A8H9KV00"/>
<name>A0A8H9KV00_9SPHI</name>
<gene>
    <name evidence="1" type="ORF">GCM10011516_11880</name>
</gene>
<keyword evidence="2" id="KW-1185">Reference proteome</keyword>
<proteinExistence type="predicted"/>
<reference evidence="1" key="2">
    <citation type="submission" date="2020-09" db="EMBL/GenBank/DDBJ databases">
        <authorList>
            <person name="Sun Q."/>
            <person name="Zhou Y."/>
        </authorList>
    </citation>
    <scope>NUCLEOTIDE SEQUENCE</scope>
    <source>
        <strain evidence="1">CGMCC 1.15966</strain>
    </source>
</reference>
<evidence type="ECO:0000313" key="1">
    <source>
        <dbReference type="EMBL" id="GGE15734.1"/>
    </source>
</evidence>